<gene>
    <name evidence="1" type="ORF">FHX73_16438</name>
</gene>
<reference evidence="1 2" key="1">
    <citation type="submission" date="2019-06" db="EMBL/GenBank/DDBJ databases">
        <title>Sequencing the genomes of 1000 actinobacteria strains.</title>
        <authorList>
            <person name="Klenk H.-P."/>
        </authorList>
    </citation>
    <scope>NUCLEOTIDE SEQUENCE [LARGE SCALE GENOMIC DNA]</scope>
    <source>
        <strain evidence="1 2">DSM 44826</strain>
    </source>
</reference>
<dbReference type="EMBL" id="VIWT01000006">
    <property type="protein sequence ID" value="TWF73287.1"/>
    <property type="molecule type" value="Genomic_DNA"/>
</dbReference>
<keyword evidence="2" id="KW-1185">Reference proteome</keyword>
<dbReference type="InterPro" id="IPR011989">
    <property type="entry name" value="ARM-like"/>
</dbReference>
<dbReference type="Gene3D" id="1.25.10.10">
    <property type="entry name" value="Leucine-rich Repeat Variant"/>
    <property type="match status" value="1"/>
</dbReference>
<dbReference type="OrthoDB" id="4512558at2"/>
<comment type="caution">
    <text evidence="1">The sequence shown here is derived from an EMBL/GenBank/DDBJ whole genome shotgun (WGS) entry which is preliminary data.</text>
</comment>
<dbReference type="InterPro" id="IPR016024">
    <property type="entry name" value="ARM-type_fold"/>
</dbReference>
<evidence type="ECO:0000313" key="2">
    <source>
        <dbReference type="Proteomes" id="UP000317940"/>
    </source>
</evidence>
<dbReference type="RefSeq" id="WP_145911238.1">
    <property type="nucleotide sequence ID" value="NZ_VIWT01000006.1"/>
</dbReference>
<proteinExistence type="predicted"/>
<evidence type="ECO:0000313" key="1">
    <source>
        <dbReference type="EMBL" id="TWF73287.1"/>
    </source>
</evidence>
<name>A0A561SEL5_9ACTN</name>
<organism evidence="1 2">
    <name type="scientific">Kitasatospora viridis</name>
    <dbReference type="NCBI Taxonomy" id="281105"/>
    <lineage>
        <taxon>Bacteria</taxon>
        <taxon>Bacillati</taxon>
        <taxon>Actinomycetota</taxon>
        <taxon>Actinomycetes</taxon>
        <taxon>Kitasatosporales</taxon>
        <taxon>Streptomycetaceae</taxon>
        <taxon>Kitasatospora</taxon>
    </lineage>
</organism>
<dbReference type="AlphaFoldDB" id="A0A561SEL5"/>
<protein>
    <submittedName>
        <fullName evidence="1">HEAT repeat protein</fullName>
    </submittedName>
</protein>
<dbReference type="SUPFAM" id="SSF48371">
    <property type="entry name" value="ARM repeat"/>
    <property type="match status" value="1"/>
</dbReference>
<dbReference type="Proteomes" id="UP000317940">
    <property type="component" value="Unassembled WGS sequence"/>
</dbReference>
<accession>A0A561SEL5</accession>
<sequence>MDKRLLIEQLSDGYNQTRPARDALVAQGAAVVGAVLELLCDERAGVDWSVSADVLQRIGEPALLPLAEAAAGAGSAEVTRRIGYALGRLKVADLAAYLPLLEHPHAEVRSTALFAFQTREEEAAGFVERLLPLLGDPDPEVRQRAVWTFEAIGSAAVPALRAVRERPATGPRIRRGALQALAGAARPGELGDRDLAAWRRLTRIKLADEVPSGLHLCGSWYALPTTDQAAVLDAFDLGDAEPVTLRTGAAAWNQAQHSWSGRRPHTGCARVFVSPALAGWTLVFGDSAAATHRIRDREEARDQVVRERCAELGRRFGAAQWYGMSCGDGWTAWCIATGGEVVRHYDVFAAEEDDDPLGPPHPAESGFLLPHEDGFPDDAFDGVNLSDNAAFRARYDQVKEELGIPDTCYATDIAARLSVDPSALGPDTPVTGHGLLALTACGREHGHPSGALPA</sequence>
<dbReference type="Pfam" id="PF13646">
    <property type="entry name" value="HEAT_2"/>
    <property type="match status" value="1"/>
</dbReference>